<evidence type="ECO:0000259" key="5">
    <source>
        <dbReference type="PROSITE" id="PS50893"/>
    </source>
</evidence>
<evidence type="ECO:0000313" key="6">
    <source>
        <dbReference type="EMBL" id="ABR34822.1"/>
    </source>
</evidence>
<evidence type="ECO:0000256" key="2">
    <source>
        <dbReference type="ARBA" id="ARBA00022448"/>
    </source>
</evidence>
<dbReference type="SMART" id="SM00382">
    <property type="entry name" value="AAA"/>
    <property type="match status" value="1"/>
</dbReference>
<dbReference type="PROSITE" id="PS00211">
    <property type="entry name" value="ABC_TRANSPORTER_1"/>
    <property type="match status" value="1"/>
</dbReference>
<gene>
    <name evidence="6" type="ordered locus">Cbei_2669</name>
</gene>
<comment type="similarity">
    <text evidence="1">Belongs to the ABC transporter superfamily.</text>
</comment>
<name>A6LWU2_CLOB8</name>
<feature type="domain" description="ABC transporter" evidence="5">
    <location>
        <begin position="26"/>
        <end position="254"/>
    </location>
</feature>
<evidence type="ECO:0000256" key="4">
    <source>
        <dbReference type="ARBA" id="ARBA00022840"/>
    </source>
</evidence>
<evidence type="ECO:0000256" key="3">
    <source>
        <dbReference type="ARBA" id="ARBA00022741"/>
    </source>
</evidence>
<dbReference type="HOGENOM" id="CLU_000604_1_2_9"/>
<dbReference type="Pfam" id="PF00005">
    <property type="entry name" value="ABC_tran"/>
    <property type="match status" value="1"/>
</dbReference>
<dbReference type="eggNOG" id="COG1131">
    <property type="taxonomic scope" value="Bacteria"/>
</dbReference>
<keyword evidence="4" id="KW-0067">ATP-binding</keyword>
<proteinExistence type="inferred from homology"/>
<evidence type="ECO:0000313" key="7">
    <source>
        <dbReference type="Proteomes" id="UP000000565"/>
    </source>
</evidence>
<dbReference type="PROSITE" id="PS50893">
    <property type="entry name" value="ABC_TRANSPORTER_2"/>
    <property type="match status" value="1"/>
</dbReference>
<accession>A6LWU2</accession>
<reference evidence="6 7" key="2">
    <citation type="journal article" date="2011" name="BMC Genomics">
        <title>Single-nucleotide resolution analysis of the transcriptome structure of Clostridium beijerinckii NCIMB 8052 using RNA-Seq.</title>
        <authorList>
            <person name="Wang Y."/>
            <person name="Li X."/>
            <person name="Mao Y."/>
            <person name="Blaschek H.P."/>
        </authorList>
    </citation>
    <scope>NUCLEOTIDE SEQUENCE [LARGE SCALE GENOMIC DNA]</scope>
    <source>
        <strain evidence="7">ATCC 51743 / NCIMB 8052</strain>
    </source>
</reference>
<dbReference type="GO" id="GO:0016887">
    <property type="term" value="F:ATP hydrolysis activity"/>
    <property type="evidence" value="ECO:0007669"/>
    <property type="project" value="InterPro"/>
</dbReference>
<dbReference type="AlphaFoldDB" id="A6LWU2"/>
<dbReference type="PANTHER" id="PTHR43335">
    <property type="entry name" value="ABC TRANSPORTER, ATP-BINDING PROTEIN"/>
    <property type="match status" value="1"/>
</dbReference>
<dbReference type="InterPro" id="IPR003593">
    <property type="entry name" value="AAA+_ATPase"/>
</dbReference>
<dbReference type="CDD" id="cd03268">
    <property type="entry name" value="ABC_BcrA_bacitracin_resist"/>
    <property type="match status" value="1"/>
</dbReference>
<dbReference type="KEGG" id="cbe:Cbei_2669"/>
<keyword evidence="2" id="KW-0813">Transport</keyword>
<protein>
    <submittedName>
        <fullName evidence="6">ABC transporter related</fullName>
    </submittedName>
</protein>
<dbReference type="Proteomes" id="UP000000565">
    <property type="component" value="Chromosome"/>
</dbReference>
<dbReference type="InterPro" id="IPR003439">
    <property type="entry name" value="ABC_transporter-like_ATP-bd"/>
</dbReference>
<dbReference type="InterPro" id="IPR027417">
    <property type="entry name" value="P-loop_NTPase"/>
</dbReference>
<dbReference type="GO" id="GO:0005524">
    <property type="term" value="F:ATP binding"/>
    <property type="evidence" value="ECO:0007669"/>
    <property type="project" value="UniProtKB-KW"/>
</dbReference>
<evidence type="ECO:0000256" key="1">
    <source>
        <dbReference type="ARBA" id="ARBA00005417"/>
    </source>
</evidence>
<reference evidence="6 7" key="3">
    <citation type="journal article" date="2012" name="BMC Genomics">
        <title>Genome-wide dynamic transcriptional profiling in clostridium beijerinckii NCIMB 8052 using single-nucleotide resolution RNA-Seq.</title>
        <authorList>
            <person name="Wang Y."/>
            <person name="Li X."/>
            <person name="Mao Y."/>
            <person name="Blaschek H.P."/>
        </authorList>
    </citation>
    <scope>NUCLEOTIDE SEQUENCE [LARGE SCALE GENOMIC DNA]</scope>
    <source>
        <strain evidence="7">ATCC 51743 / NCIMB 8052</strain>
    </source>
</reference>
<dbReference type="InterPro" id="IPR017871">
    <property type="entry name" value="ABC_transporter-like_CS"/>
</dbReference>
<dbReference type="PANTHER" id="PTHR43335:SF8">
    <property type="entry name" value="ABC TRANSPORTER, ATP-BINDING PROTEIN"/>
    <property type="match status" value="1"/>
</dbReference>
<reference evidence="6 7" key="1">
    <citation type="submission" date="2007-06" db="EMBL/GenBank/DDBJ databases">
        <title>Complete sequence of Clostridium beijerinckii NCIMB 8052.</title>
        <authorList>
            <consortium name="US DOE Joint Genome Institute"/>
            <person name="Copeland A."/>
            <person name="Lucas S."/>
            <person name="Lapidus A."/>
            <person name="Barry K."/>
            <person name="Detter J.C."/>
            <person name="Glavina del Rio T."/>
            <person name="Hammon N."/>
            <person name="Israni S."/>
            <person name="Dalin E."/>
            <person name="Tice H."/>
            <person name="Pitluck S."/>
            <person name="Sims D."/>
            <person name="Brettin T."/>
            <person name="Bruce D."/>
            <person name="Tapia R."/>
            <person name="Brainard J."/>
            <person name="Schmutz J."/>
            <person name="Larimer F."/>
            <person name="Land M."/>
            <person name="Hauser L."/>
            <person name="Kyrpides N."/>
            <person name="Mikhailova N."/>
            <person name="Bennet G."/>
            <person name="Cann I."/>
            <person name="Chen J.-S."/>
            <person name="Contreras A.L."/>
            <person name="Jones D."/>
            <person name="Kashket E."/>
            <person name="Mitchell W."/>
            <person name="Stoddard S."/>
            <person name="Schwarz W."/>
            <person name="Qureshi N."/>
            <person name="Young M."/>
            <person name="Shi Z."/>
            <person name="Ezeji T."/>
            <person name="White B."/>
            <person name="Blaschek H."/>
            <person name="Richardson P."/>
        </authorList>
    </citation>
    <scope>NUCLEOTIDE SEQUENCE [LARGE SCALE GENOMIC DNA]</scope>
    <source>
        <strain evidence="7">ATCC 51743 / NCIMB 8052</strain>
    </source>
</reference>
<organism evidence="6 7">
    <name type="scientific">Clostridium beijerinckii (strain ATCC 51743 / NCIMB 8052)</name>
    <name type="common">Clostridium acetobutylicum</name>
    <dbReference type="NCBI Taxonomy" id="290402"/>
    <lineage>
        <taxon>Bacteria</taxon>
        <taxon>Bacillati</taxon>
        <taxon>Bacillota</taxon>
        <taxon>Clostridia</taxon>
        <taxon>Eubacteriales</taxon>
        <taxon>Clostridiaceae</taxon>
        <taxon>Clostridium</taxon>
    </lineage>
</organism>
<dbReference type="SUPFAM" id="SSF52540">
    <property type="entry name" value="P-loop containing nucleoside triphosphate hydrolases"/>
    <property type="match status" value="1"/>
</dbReference>
<dbReference type="Gene3D" id="3.40.50.300">
    <property type="entry name" value="P-loop containing nucleotide triphosphate hydrolases"/>
    <property type="match status" value="1"/>
</dbReference>
<keyword evidence="3" id="KW-0547">Nucleotide-binding</keyword>
<dbReference type="EMBL" id="CP000721">
    <property type="protein sequence ID" value="ABR34822.1"/>
    <property type="molecule type" value="Genomic_DNA"/>
</dbReference>
<sequence>MLRNSFYFTWEYLIQFEGNINMNYILKTDNLTKQYGTQLSVSNLCINIEERDIYGFIGRNGAGKTTTLKMILGLIPATSGKITVLGKEVNKKDISYLRNIGSIIEFPSCYENLTAYENLKLHSNYMGLEDKSIIDECLDKVDLLNDKKKKVKEYSLGMKQRLGIARAILHKPKLLILDEPTNGLDPLGIRDLRNFILRLANEENMTFIISSHILSELELTVTKLGIIEKGILLKEASMSEINNSYEEYVDVKVDDVKKAQKVLNENLNLDSSLIDDNYLRLNIKGKEMKTNYISKALVNNSVELFELIKHKEGLEDYFVRISGGIRL</sequence>